<protein>
    <submittedName>
        <fullName evidence="4">RNA binding S1</fullName>
    </submittedName>
</protein>
<comment type="similarity">
    <text evidence="1">Belongs to the CvfB family.</text>
</comment>
<dbReference type="AlphaFoldDB" id="W7QJP6"/>
<feature type="domain" description="Conserved virulence factor B first S1" evidence="2">
    <location>
        <begin position="70"/>
        <end position="128"/>
    </location>
</feature>
<comment type="caution">
    <text evidence="4">The sequence shown here is derived from an EMBL/GenBank/DDBJ whole genome shotgun (WGS) entry which is preliminary data.</text>
</comment>
<name>W7QJP6_9ALTE</name>
<dbReference type="EMBL" id="ARZY01000049">
    <property type="protein sequence ID" value="EWH08363.1"/>
    <property type="molecule type" value="Genomic_DNA"/>
</dbReference>
<dbReference type="PATRIC" id="fig|1328313.3.peg.3639"/>
<dbReference type="Pfam" id="PF13509">
    <property type="entry name" value="S1_2"/>
    <property type="match status" value="2"/>
</dbReference>
<reference evidence="4 5" key="1">
    <citation type="journal article" date="2014" name="Genome Announc.">
        <title>Draft Genome Sequence of the Agar-Degrading Bacterium Catenovulum sp. Strain DS-2, Isolated from Intestines of Haliotis diversicolor.</title>
        <authorList>
            <person name="Shan D."/>
            <person name="Li X."/>
            <person name="Gu Z."/>
            <person name="Wei G."/>
            <person name="Gao Z."/>
            <person name="Shao Z."/>
        </authorList>
    </citation>
    <scope>NUCLEOTIDE SEQUENCE [LARGE SCALE GENOMIC DNA]</scope>
    <source>
        <strain evidence="4 5">DS-2</strain>
    </source>
</reference>
<dbReference type="InterPro" id="IPR036388">
    <property type="entry name" value="WH-like_DNA-bd_sf"/>
</dbReference>
<dbReference type="InterPro" id="IPR012340">
    <property type="entry name" value="NA-bd_OB-fold"/>
</dbReference>
<evidence type="ECO:0000259" key="2">
    <source>
        <dbReference type="Pfam" id="PF13509"/>
    </source>
</evidence>
<dbReference type="Proteomes" id="UP000019276">
    <property type="component" value="Unassembled WGS sequence"/>
</dbReference>
<accession>W7QJP6</accession>
<feature type="domain" description="Conserved virulence factor B-like winged helix" evidence="3">
    <location>
        <begin position="217"/>
        <end position="273"/>
    </location>
</feature>
<proteinExistence type="inferred from homology"/>
<dbReference type="PIRSF" id="PIRSF012524">
    <property type="entry name" value="YitL_S1"/>
    <property type="match status" value="1"/>
</dbReference>
<dbReference type="PANTHER" id="PTHR37296:SF1">
    <property type="entry name" value="CONSERVED VIRULENCE FACTOR B"/>
    <property type="match status" value="1"/>
</dbReference>
<sequence>MIELGRVQSLTVLKGAEIGYWLDGENLGEVFLPRKWTLGKPQIGEKVDAFVFSDSKERLTATMRRVKAQVGEFACLKVSALSPYGAFLDIGVDKDVLVPLSEQKQPMEVGRSYLVYVYLDDAGRMAASNKTDQYLNLTPAKYSANQPVKLMILNKSDLGYNAIIEHKHAGVLYQNEVFERLSFGQFTDGFIKQVRSDGKIDLMLQSHRETLDKYAKQILSELKLANGFLPLHDKTDAHVIKQELSMSKGAFKKAIGGLYRQKYIRIERDGIYLVNDSAKK</sequence>
<evidence type="ECO:0000256" key="1">
    <source>
        <dbReference type="PIRNR" id="PIRNR012524"/>
    </source>
</evidence>
<dbReference type="Gene3D" id="1.10.10.10">
    <property type="entry name" value="Winged helix-like DNA-binding domain superfamily/Winged helix DNA-binding domain"/>
    <property type="match status" value="1"/>
</dbReference>
<gene>
    <name evidence="4" type="ORF">DS2_17792</name>
</gene>
<dbReference type="PANTHER" id="PTHR37296">
    <property type="entry name" value="CONSERVED VIRULENCE FACTOR B"/>
    <property type="match status" value="1"/>
</dbReference>
<evidence type="ECO:0000313" key="5">
    <source>
        <dbReference type="Proteomes" id="UP000019276"/>
    </source>
</evidence>
<evidence type="ECO:0000313" key="4">
    <source>
        <dbReference type="EMBL" id="EWH08363.1"/>
    </source>
</evidence>
<dbReference type="InterPro" id="IPR014464">
    <property type="entry name" value="CvfB_fam"/>
</dbReference>
<dbReference type="InterPro" id="IPR040764">
    <property type="entry name" value="CvfB_WH"/>
</dbReference>
<evidence type="ECO:0000259" key="3">
    <source>
        <dbReference type="Pfam" id="PF17783"/>
    </source>
</evidence>
<dbReference type="Gene3D" id="2.40.50.140">
    <property type="entry name" value="Nucleic acid-binding proteins"/>
    <property type="match status" value="1"/>
</dbReference>
<dbReference type="STRING" id="1328313.DS2_17792"/>
<dbReference type="RefSeq" id="WP_035016337.1">
    <property type="nucleotide sequence ID" value="NZ_ARZY01000049.1"/>
</dbReference>
<dbReference type="InterPro" id="IPR039566">
    <property type="entry name" value="CvfB_S1_st"/>
</dbReference>
<keyword evidence="5" id="KW-1185">Reference proteome</keyword>
<dbReference type="Pfam" id="PF17783">
    <property type="entry name" value="WHD_CvfB"/>
    <property type="match status" value="1"/>
</dbReference>
<organism evidence="4 5">
    <name type="scientific">Catenovulum agarivorans DS-2</name>
    <dbReference type="NCBI Taxonomy" id="1328313"/>
    <lineage>
        <taxon>Bacteria</taxon>
        <taxon>Pseudomonadati</taxon>
        <taxon>Pseudomonadota</taxon>
        <taxon>Gammaproteobacteria</taxon>
        <taxon>Alteromonadales</taxon>
        <taxon>Alteromonadaceae</taxon>
        <taxon>Catenovulum</taxon>
    </lineage>
</organism>
<feature type="domain" description="Conserved virulence factor B first S1" evidence="2">
    <location>
        <begin position="4"/>
        <end position="63"/>
    </location>
</feature>
<dbReference type="eggNOG" id="COG2996">
    <property type="taxonomic scope" value="Bacteria"/>
</dbReference>
<dbReference type="OrthoDB" id="9801597at2"/>